<evidence type="ECO:0000256" key="1">
    <source>
        <dbReference type="SAM" id="MobiDB-lite"/>
    </source>
</evidence>
<dbReference type="EMBL" id="GU320250">
    <property type="protein sequence ID" value="ADG96479.1"/>
    <property type="molecule type" value="Genomic_DNA"/>
</dbReference>
<reference evidence="2" key="1">
    <citation type="journal article" date="2011" name="Appl. Environ. Microbiol.">
        <title>Cholesterol Degradation by Gordonia cholesterolivorans.</title>
        <authorList>
            <person name="Drzyzga O."/>
            <person name="Fernandez de Las Heras L."/>
            <person name="Morales V."/>
            <person name="Navarro Llorens J.M."/>
            <person name="Perera J."/>
        </authorList>
    </citation>
    <scope>NUCLEOTIDE SEQUENCE</scope>
    <source>
        <strain evidence="2">Chol-3</strain>
    </source>
</reference>
<organism evidence="2">
    <name type="scientific">Gordonia cholesterolivorans</name>
    <dbReference type="NCBI Taxonomy" id="559625"/>
    <lineage>
        <taxon>Bacteria</taxon>
        <taxon>Bacillati</taxon>
        <taxon>Actinomycetota</taxon>
        <taxon>Actinomycetes</taxon>
        <taxon>Mycobacteriales</taxon>
        <taxon>Gordoniaceae</taxon>
        <taxon>Gordonia</taxon>
    </lineage>
</organism>
<accession>D7PDZ6</accession>
<dbReference type="Pfam" id="PF14117">
    <property type="entry name" value="DUF4287"/>
    <property type="match status" value="1"/>
</dbReference>
<feature type="compositionally biased region" description="Basic and acidic residues" evidence="1">
    <location>
        <begin position="57"/>
        <end position="80"/>
    </location>
</feature>
<evidence type="ECO:0000313" key="2">
    <source>
        <dbReference type="EMBL" id="ADG96479.1"/>
    </source>
</evidence>
<sequence length="153" mass="17192">MVVNRLESFRADTDQFRCRRLSILVTASDDRRTVMSFQAYLDTIEIKTGHTPRELVEQAAERGSARHQGRADSRMAEGRVRARPWTRHGAGPRHHQGAEDQRETRRDVRPAPRCQRHAVARRGGDEPVTLTRAGGGGHRSSLTICENCLIVGT</sequence>
<protein>
    <submittedName>
        <fullName evidence="2">Uncharacterized protein</fullName>
    </submittedName>
</protein>
<feature type="region of interest" description="Disordered" evidence="1">
    <location>
        <begin position="57"/>
        <end position="137"/>
    </location>
</feature>
<feature type="compositionally biased region" description="Basic residues" evidence="1">
    <location>
        <begin position="81"/>
        <end position="95"/>
    </location>
</feature>
<feature type="compositionally biased region" description="Basic and acidic residues" evidence="1">
    <location>
        <begin position="96"/>
        <end position="110"/>
    </location>
</feature>
<dbReference type="InterPro" id="IPR025629">
    <property type="entry name" value="DUF4287"/>
</dbReference>
<dbReference type="AlphaFoldDB" id="D7PDZ6"/>
<proteinExistence type="predicted"/>
<name>D7PDZ6_9ACTN</name>